<reference evidence="2 3" key="1">
    <citation type="submission" date="2019-08" db="EMBL/GenBank/DDBJ databases">
        <title>Genome sequencing of Paenibacillus faecis DSM 23593(T).</title>
        <authorList>
            <person name="Kook J.-K."/>
            <person name="Park S.-N."/>
            <person name="Lim Y.K."/>
        </authorList>
    </citation>
    <scope>NUCLEOTIDE SEQUENCE [LARGE SCALE GENOMIC DNA]</scope>
    <source>
        <strain evidence="2 3">DSM 23593</strain>
    </source>
</reference>
<organism evidence="2 3">
    <name type="scientific">Paenibacillus faecis</name>
    <dbReference type="NCBI Taxonomy" id="862114"/>
    <lineage>
        <taxon>Bacteria</taxon>
        <taxon>Bacillati</taxon>
        <taxon>Bacillota</taxon>
        <taxon>Bacilli</taxon>
        <taxon>Bacillales</taxon>
        <taxon>Paenibacillaceae</taxon>
        <taxon>Paenibacillus</taxon>
    </lineage>
</organism>
<gene>
    <name evidence="2" type="ORF">FRY98_23260</name>
</gene>
<dbReference type="AlphaFoldDB" id="A0A5D0CLI7"/>
<dbReference type="Pfam" id="PF06889">
    <property type="entry name" value="DUF1266"/>
    <property type="match status" value="1"/>
</dbReference>
<protein>
    <submittedName>
        <fullName evidence="2">DUF1266 domain-containing protein</fullName>
    </submittedName>
</protein>
<name>A0A5D0CLI7_9BACL</name>
<keyword evidence="3" id="KW-1185">Reference proteome</keyword>
<evidence type="ECO:0000259" key="1">
    <source>
        <dbReference type="Pfam" id="PF06889"/>
    </source>
</evidence>
<proteinExistence type="predicted"/>
<sequence length="226" mass="26660">MSHQYSKRQRKRLELYFRCLTASCLKGTLQNYYVAYEFGLMERLVRKSVIRDVLKTWSIQDAESLKRKIRWLLDDGDREEYLVRHRYLTALTGDARSRYLETIQREQGEKEYAKWDVVNKCLHQLPSGDVSAYGGAWAVMLSRVGVSKGFLSKEEAWEIKLEAATLLQNKYNSWKEFYCAYLCGSHYFDDKPGITKYLKISAMYDLLAEGTLLYRKLDWKEKLLPE</sequence>
<accession>A0A5D0CLI7</accession>
<evidence type="ECO:0000313" key="3">
    <source>
        <dbReference type="Proteomes" id="UP000325218"/>
    </source>
</evidence>
<comment type="caution">
    <text evidence="2">The sequence shown here is derived from an EMBL/GenBank/DDBJ whole genome shotgun (WGS) entry which is preliminary data.</text>
</comment>
<dbReference type="OrthoDB" id="2614428at2"/>
<dbReference type="EMBL" id="VSDO01000005">
    <property type="protein sequence ID" value="TYA10711.1"/>
    <property type="molecule type" value="Genomic_DNA"/>
</dbReference>
<dbReference type="Proteomes" id="UP000325218">
    <property type="component" value="Unassembled WGS sequence"/>
</dbReference>
<dbReference type="InterPro" id="IPR009677">
    <property type="entry name" value="DUF1266"/>
</dbReference>
<dbReference type="RefSeq" id="WP_148456630.1">
    <property type="nucleotide sequence ID" value="NZ_VSDO01000005.1"/>
</dbReference>
<feature type="domain" description="DUF1266" evidence="1">
    <location>
        <begin position="56"/>
        <end position="219"/>
    </location>
</feature>
<evidence type="ECO:0000313" key="2">
    <source>
        <dbReference type="EMBL" id="TYA10711.1"/>
    </source>
</evidence>